<dbReference type="NCBIfam" id="TIGR01128">
    <property type="entry name" value="holA"/>
    <property type="match status" value="1"/>
</dbReference>
<dbReference type="InterPro" id="IPR032780">
    <property type="entry name" value="DNA_pol3_delt_C"/>
</dbReference>
<feature type="domain" description="DNA polymerase III delta N-terminal" evidence="9">
    <location>
        <begin position="20"/>
        <end position="135"/>
    </location>
</feature>
<dbReference type="InterPro" id="IPR010372">
    <property type="entry name" value="DNA_pol3_delta_N"/>
</dbReference>
<dbReference type="GO" id="GO:0003887">
    <property type="term" value="F:DNA-directed DNA polymerase activity"/>
    <property type="evidence" value="ECO:0007669"/>
    <property type="project" value="UniProtKB-KW"/>
</dbReference>
<gene>
    <name evidence="11" type="ORF">HNQ59_002325</name>
</gene>
<sequence length="343" mass="38136">MQIKLEQLPQHLQRGLAPLYVLHGEEAFLLLEAADRIRAKARQGGFVEREVLTVESGFKWNELMMAGASQSLFGDRKLLELRIPTGKPGTEGAQALQEYCNHLSPDTITLITLPKLDRTQQGSKWFTALESAGVVMAAWPVDRAHLPQWIAGRLALQNQQVDRPTLEFLADKVEGNLFAAHQEVQKLALLYPEGVITPEQVRNAVLDVARFDVFKLGEALLQGDAGRFAKVLDGLQAEGESPVLVLWALAEETRTLLKLKQGLADRQPLPQLFKDHRVWGERQKWMEPALRRVGASALQAALQQAYQIDRAIKGVGSQEPWAAMMRLGLSLCVASAARFELSQ</sequence>
<proteinExistence type="inferred from homology"/>
<keyword evidence="6" id="KW-0239">DNA-directed DNA polymerase</keyword>
<evidence type="ECO:0000256" key="4">
    <source>
        <dbReference type="ARBA" id="ARBA00022695"/>
    </source>
</evidence>
<dbReference type="GO" id="GO:0003677">
    <property type="term" value="F:DNA binding"/>
    <property type="evidence" value="ECO:0007669"/>
    <property type="project" value="InterPro"/>
</dbReference>
<dbReference type="SUPFAM" id="SSF52540">
    <property type="entry name" value="P-loop containing nucleoside triphosphate hydrolases"/>
    <property type="match status" value="1"/>
</dbReference>
<dbReference type="Proteomes" id="UP000575898">
    <property type="component" value="Unassembled WGS sequence"/>
</dbReference>
<keyword evidence="5" id="KW-0235">DNA replication</keyword>
<evidence type="ECO:0000256" key="1">
    <source>
        <dbReference type="ARBA" id="ARBA00012417"/>
    </source>
</evidence>
<dbReference type="InterPro" id="IPR005790">
    <property type="entry name" value="DNA_polIII_delta"/>
</dbReference>
<dbReference type="Gene3D" id="3.40.50.300">
    <property type="entry name" value="P-loop containing nucleotide triphosphate hydrolases"/>
    <property type="match status" value="1"/>
</dbReference>
<dbReference type="Pfam" id="PF14840">
    <property type="entry name" value="DNA_pol3_delt_C"/>
    <property type="match status" value="1"/>
</dbReference>
<keyword evidence="4 11" id="KW-0548">Nucleotidyltransferase</keyword>
<dbReference type="EMBL" id="JACHHY010000013">
    <property type="protein sequence ID" value="MBB5019027.1"/>
    <property type="molecule type" value="Genomic_DNA"/>
</dbReference>
<organism evidence="11 12">
    <name type="scientific">Chitinivorax tropicus</name>
    <dbReference type="NCBI Taxonomy" id="714531"/>
    <lineage>
        <taxon>Bacteria</taxon>
        <taxon>Pseudomonadati</taxon>
        <taxon>Pseudomonadota</taxon>
        <taxon>Betaproteobacteria</taxon>
        <taxon>Chitinivorax</taxon>
    </lineage>
</organism>
<evidence type="ECO:0000313" key="11">
    <source>
        <dbReference type="EMBL" id="MBB5019027.1"/>
    </source>
</evidence>
<dbReference type="CDD" id="cd18138">
    <property type="entry name" value="HLD_clamp_pol_III_delta"/>
    <property type="match status" value="1"/>
</dbReference>
<dbReference type="PANTHER" id="PTHR34388:SF1">
    <property type="entry name" value="DNA POLYMERASE III SUBUNIT DELTA"/>
    <property type="match status" value="1"/>
</dbReference>
<evidence type="ECO:0000313" key="12">
    <source>
        <dbReference type="Proteomes" id="UP000575898"/>
    </source>
</evidence>
<evidence type="ECO:0000259" key="10">
    <source>
        <dbReference type="Pfam" id="PF14840"/>
    </source>
</evidence>
<dbReference type="SUPFAM" id="SSF48019">
    <property type="entry name" value="post-AAA+ oligomerization domain-like"/>
    <property type="match status" value="1"/>
</dbReference>
<comment type="catalytic activity">
    <reaction evidence="8">
        <text>DNA(n) + a 2'-deoxyribonucleoside 5'-triphosphate = DNA(n+1) + diphosphate</text>
        <dbReference type="Rhea" id="RHEA:22508"/>
        <dbReference type="Rhea" id="RHEA-COMP:17339"/>
        <dbReference type="Rhea" id="RHEA-COMP:17340"/>
        <dbReference type="ChEBI" id="CHEBI:33019"/>
        <dbReference type="ChEBI" id="CHEBI:61560"/>
        <dbReference type="ChEBI" id="CHEBI:173112"/>
        <dbReference type="EC" id="2.7.7.7"/>
    </reaction>
</comment>
<dbReference type="Pfam" id="PF06144">
    <property type="entry name" value="DNA_pol3_delta"/>
    <property type="match status" value="1"/>
</dbReference>
<dbReference type="EC" id="2.7.7.7" evidence="1"/>
<evidence type="ECO:0000256" key="2">
    <source>
        <dbReference type="ARBA" id="ARBA00017703"/>
    </source>
</evidence>
<comment type="caution">
    <text evidence="11">The sequence shown here is derived from an EMBL/GenBank/DDBJ whole genome shotgun (WGS) entry which is preliminary data.</text>
</comment>
<dbReference type="AlphaFoldDB" id="A0A840MPR5"/>
<evidence type="ECO:0000256" key="5">
    <source>
        <dbReference type="ARBA" id="ARBA00022705"/>
    </source>
</evidence>
<dbReference type="GO" id="GO:0009360">
    <property type="term" value="C:DNA polymerase III complex"/>
    <property type="evidence" value="ECO:0007669"/>
    <property type="project" value="InterPro"/>
</dbReference>
<dbReference type="InterPro" id="IPR008921">
    <property type="entry name" value="DNA_pol3_clamp-load_cplx_C"/>
</dbReference>
<name>A0A840MPR5_9PROT</name>
<dbReference type="RefSeq" id="WP_184039188.1">
    <property type="nucleotide sequence ID" value="NZ_JACHHY010000013.1"/>
</dbReference>
<keyword evidence="12" id="KW-1185">Reference proteome</keyword>
<reference evidence="11 12" key="1">
    <citation type="submission" date="2020-08" db="EMBL/GenBank/DDBJ databases">
        <title>Genomic Encyclopedia of Type Strains, Phase IV (KMG-IV): sequencing the most valuable type-strain genomes for metagenomic binning, comparative biology and taxonomic classification.</title>
        <authorList>
            <person name="Goeker M."/>
        </authorList>
    </citation>
    <scope>NUCLEOTIDE SEQUENCE [LARGE SCALE GENOMIC DNA]</scope>
    <source>
        <strain evidence="11 12">DSM 27165</strain>
    </source>
</reference>
<evidence type="ECO:0000256" key="3">
    <source>
        <dbReference type="ARBA" id="ARBA00022679"/>
    </source>
</evidence>
<protein>
    <recommendedName>
        <fullName evidence="2">DNA polymerase III subunit delta</fullName>
        <ecNumber evidence="1">2.7.7.7</ecNumber>
    </recommendedName>
</protein>
<keyword evidence="3 11" id="KW-0808">Transferase</keyword>
<evidence type="ECO:0000259" key="9">
    <source>
        <dbReference type="Pfam" id="PF06144"/>
    </source>
</evidence>
<dbReference type="InterPro" id="IPR027417">
    <property type="entry name" value="P-loop_NTPase"/>
</dbReference>
<dbReference type="PANTHER" id="PTHR34388">
    <property type="entry name" value="DNA POLYMERASE III SUBUNIT DELTA"/>
    <property type="match status" value="1"/>
</dbReference>
<evidence type="ECO:0000256" key="8">
    <source>
        <dbReference type="ARBA" id="ARBA00049244"/>
    </source>
</evidence>
<evidence type="ECO:0000256" key="7">
    <source>
        <dbReference type="ARBA" id="ARBA00034754"/>
    </source>
</evidence>
<dbReference type="GO" id="GO:0006261">
    <property type="term" value="P:DNA-templated DNA replication"/>
    <property type="evidence" value="ECO:0007669"/>
    <property type="project" value="TreeGrafter"/>
</dbReference>
<evidence type="ECO:0000256" key="6">
    <source>
        <dbReference type="ARBA" id="ARBA00022932"/>
    </source>
</evidence>
<comment type="similarity">
    <text evidence="7">Belongs to the DNA polymerase HolA subunit family.</text>
</comment>
<dbReference type="Gene3D" id="1.10.8.60">
    <property type="match status" value="1"/>
</dbReference>
<feature type="domain" description="DNA polymerase III subunit delta C-terminal" evidence="10">
    <location>
        <begin position="215"/>
        <end position="334"/>
    </location>
</feature>
<dbReference type="Gene3D" id="1.20.272.10">
    <property type="match status" value="1"/>
</dbReference>
<accession>A0A840MPR5</accession>